<reference evidence="2" key="1">
    <citation type="journal article" date="2021" name="Proc. Natl. Acad. Sci. U.S.A.">
        <title>Three genomes in the algal genus Volvox reveal the fate of a haploid sex-determining region after a transition to homothallism.</title>
        <authorList>
            <person name="Yamamoto K."/>
            <person name="Hamaji T."/>
            <person name="Kawai-Toyooka H."/>
            <person name="Matsuzaki R."/>
            <person name="Takahashi F."/>
            <person name="Nishimura Y."/>
            <person name="Kawachi M."/>
            <person name="Noguchi H."/>
            <person name="Minakuchi Y."/>
            <person name="Umen J.G."/>
            <person name="Toyoda A."/>
            <person name="Nozaki H."/>
        </authorList>
    </citation>
    <scope>NUCLEOTIDE SEQUENCE</scope>
    <source>
        <strain evidence="2">NIES-3785</strain>
    </source>
</reference>
<feature type="domain" description="Tf2-1-like SH3-like" evidence="1">
    <location>
        <begin position="1"/>
        <end position="57"/>
    </location>
</feature>
<proteinExistence type="predicted"/>
<evidence type="ECO:0000313" key="2">
    <source>
        <dbReference type="EMBL" id="GIM13810.1"/>
    </source>
</evidence>
<dbReference type="Proteomes" id="UP000722791">
    <property type="component" value="Unassembled WGS sequence"/>
</dbReference>
<comment type="caution">
    <text evidence="2">The sequence shown here is derived from an EMBL/GenBank/DDBJ whole genome shotgun (WGS) entry which is preliminary data.</text>
</comment>
<evidence type="ECO:0000313" key="3">
    <source>
        <dbReference type="Proteomes" id="UP000722791"/>
    </source>
</evidence>
<organism evidence="2 3">
    <name type="scientific">Volvox reticuliferus</name>
    <dbReference type="NCBI Taxonomy" id="1737510"/>
    <lineage>
        <taxon>Eukaryota</taxon>
        <taxon>Viridiplantae</taxon>
        <taxon>Chlorophyta</taxon>
        <taxon>core chlorophytes</taxon>
        <taxon>Chlorophyceae</taxon>
        <taxon>CS clade</taxon>
        <taxon>Chlamydomonadales</taxon>
        <taxon>Volvocaceae</taxon>
        <taxon>Volvox</taxon>
    </lineage>
</organism>
<accession>A0A8J4LX79</accession>
<dbReference type="Pfam" id="PF24626">
    <property type="entry name" value="SH3_Tf2-1"/>
    <property type="match status" value="1"/>
</dbReference>
<dbReference type="InterPro" id="IPR056924">
    <property type="entry name" value="SH3_Tf2-1"/>
</dbReference>
<name>A0A8J4LX79_9CHLO</name>
<protein>
    <recommendedName>
        <fullName evidence="1">Tf2-1-like SH3-like domain-containing protein</fullName>
    </recommendedName>
</protein>
<evidence type="ECO:0000259" key="1">
    <source>
        <dbReference type="Pfam" id="PF24626"/>
    </source>
</evidence>
<sequence length="117" mass="13188">MVLLSTKNLRSFAERSRKLLPHWIGPYPIIVHMVGNAAVELTLSYDMNIHPTFHVSHARLPDHGTEPVPDTYTRHAHSWLTLHNNSAYENVCSQIRRLACLASCNPSTTSHTYASRG</sequence>
<dbReference type="AlphaFoldDB" id="A0A8J4LX79"/>
<dbReference type="EMBL" id="BNCQ01000052">
    <property type="protein sequence ID" value="GIM13810.1"/>
    <property type="molecule type" value="Genomic_DNA"/>
</dbReference>
<gene>
    <name evidence="2" type="ORF">Vretimale_16865</name>
</gene>